<feature type="transmembrane region" description="Helical" evidence="2">
    <location>
        <begin position="46"/>
        <end position="70"/>
    </location>
</feature>
<keyword evidence="4" id="KW-1185">Reference proteome</keyword>
<dbReference type="PATRIC" id="fig|1265738.3.peg.7669"/>
<evidence type="ECO:0000256" key="1">
    <source>
        <dbReference type="SAM" id="MobiDB-lite"/>
    </source>
</evidence>
<comment type="caution">
    <text evidence="3">The sequence shown here is derived from an EMBL/GenBank/DDBJ whole genome shotgun (WGS) entry which is preliminary data.</text>
</comment>
<name>M5RN52_9BACT</name>
<keyword evidence="2" id="KW-0472">Membrane</keyword>
<proteinExistence type="predicted"/>
<dbReference type="Proteomes" id="UP000011991">
    <property type="component" value="Unassembled WGS sequence"/>
</dbReference>
<dbReference type="EMBL" id="ANOG01001100">
    <property type="protein sequence ID" value="EMI15404.1"/>
    <property type="molecule type" value="Genomic_DNA"/>
</dbReference>
<feature type="region of interest" description="Disordered" evidence="1">
    <location>
        <begin position="106"/>
        <end position="128"/>
    </location>
</feature>
<keyword evidence="2" id="KW-1133">Transmembrane helix</keyword>
<gene>
    <name evidence="3" type="ORF">RMSM_07682</name>
</gene>
<sequence length="148" mass="16649">MFSFMLLRGIAQVNPMRVLIVAGVMLITAIFVGVGGASLIESPDWLVNLFFAFGAGLGLLLGSLLLRLITPKRKAPTSRRDSHREVPAIPFPRRLSRFMSVVHTADEDGDRSPMPIWSLRQNDRRTPPKSQRFIRQILMRIRAILSRG</sequence>
<feature type="transmembrane region" description="Helical" evidence="2">
    <location>
        <begin position="20"/>
        <end position="40"/>
    </location>
</feature>
<evidence type="ECO:0000313" key="4">
    <source>
        <dbReference type="Proteomes" id="UP000011991"/>
    </source>
</evidence>
<evidence type="ECO:0000313" key="3">
    <source>
        <dbReference type="EMBL" id="EMI15404.1"/>
    </source>
</evidence>
<dbReference type="AlphaFoldDB" id="M5RN52"/>
<organism evidence="3 4">
    <name type="scientific">Rhodopirellula maiorica SM1</name>
    <dbReference type="NCBI Taxonomy" id="1265738"/>
    <lineage>
        <taxon>Bacteria</taxon>
        <taxon>Pseudomonadati</taxon>
        <taxon>Planctomycetota</taxon>
        <taxon>Planctomycetia</taxon>
        <taxon>Pirellulales</taxon>
        <taxon>Pirellulaceae</taxon>
        <taxon>Novipirellula</taxon>
    </lineage>
</organism>
<keyword evidence="2" id="KW-0812">Transmembrane</keyword>
<protein>
    <submittedName>
        <fullName evidence="3">Membrane protein</fullName>
    </submittedName>
</protein>
<accession>M5RN52</accession>
<evidence type="ECO:0000256" key="2">
    <source>
        <dbReference type="SAM" id="Phobius"/>
    </source>
</evidence>
<reference evidence="3 4" key="1">
    <citation type="journal article" date="2013" name="Mar. Genomics">
        <title>Expression of sulfatases in Rhodopirellula baltica and the diversity of sulfatases in the genus Rhodopirellula.</title>
        <authorList>
            <person name="Wegner C.E."/>
            <person name="Richter-Heitmann T."/>
            <person name="Klindworth A."/>
            <person name="Klockow C."/>
            <person name="Richter M."/>
            <person name="Achstetter T."/>
            <person name="Glockner F.O."/>
            <person name="Harder J."/>
        </authorList>
    </citation>
    <scope>NUCLEOTIDE SEQUENCE [LARGE SCALE GENOMIC DNA]</scope>
    <source>
        <strain evidence="3 4">SM1</strain>
    </source>
</reference>